<dbReference type="EMBL" id="LR906301">
    <property type="protein sequence ID" value="CAD7253823.1"/>
    <property type="molecule type" value="Genomic_DNA"/>
</dbReference>
<keyword evidence="3" id="KW-1185">Reference proteome</keyword>
<name>A0A7R9FT31_9CRUS</name>
<gene>
    <name evidence="2" type="ORF">DSTB1V02_LOCUS13569</name>
</gene>
<dbReference type="AlphaFoldDB" id="A0A7R9FT31"/>
<feature type="compositionally biased region" description="Basic and acidic residues" evidence="1">
    <location>
        <begin position="19"/>
        <end position="32"/>
    </location>
</feature>
<dbReference type="Proteomes" id="UP000677054">
    <property type="component" value="Unassembled WGS sequence"/>
</dbReference>
<evidence type="ECO:0000313" key="3">
    <source>
        <dbReference type="Proteomes" id="UP000677054"/>
    </source>
</evidence>
<feature type="region of interest" description="Disordered" evidence="1">
    <location>
        <begin position="349"/>
        <end position="402"/>
    </location>
</feature>
<feature type="compositionally biased region" description="Low complexity" evidence="1">
    <location>
        <begin position="270"/>
        <end position="285"/>
    </location>
</feature>
<feature type="compositionally biased region" description="Acidic residues" evidence="1">
    <location>
        <begin position="260"/>
        <end position="269"/>
    </location>
</feature>
<proteinExistence type="predicted"/>
<sequence length="742" mass="81811">MRIKTEVNRSQEGLQNLERAQEKQKDVYDLKRSGPSCNVGDKVLNRNARKDMRMGRKLEERFVGPFFIREVLAKGAFFLWDDNLTHKVNGSNLRRVISPIMPSAASLSKSLPPSPPTPPLPSWAVKIVFSCGDPQTCISTLENELRAFPFTEGGKISRGGKNIIRHRSNRLRSTCRRNAGSTSAPSSVITSCSQPCVTSSSQEMEMLANALKRKKRPLAPFAAWDVAEQMDKALEFELFSEEEQIRREERRLAKRKLGSDQDEDYEQDSSSEPSSTTSSDSSPPDSSRDEDFVVRGAGRPRGRAKRRPTPVPGRARGYKLRPKRRKQVEYYTSDSSDVVTKLNATRGLPAKRMLLRGKRTTASSSSETEGDTPTKPRKTPKSPLAKTHAKRGPGPPPGKNSLSLLQRENWIASSHQFCSVYYGEGMSLLPPPPPPTWSPEHDTVLRDTADRGAQVHLVDAGHPEAPAVAARAAPATKAPVGARSRLVECVRRGAMSAVANHAQVANGRDLQNNPRYLAFVRDGIKTSSYQEKNAAQQQYVYRTPVAPSRPTSVSVPVADARSISYLHQMERYRKPVTYAKPDVLSDARVPYSGYQPPRAPLMQNLSEFQKKQIAVGLSAQPGAAFVANPYIDRRTGRPNFELIQQHHLGMTLPRDLQPHGSTLQSHGSILQSQGSTLQTHASAQHPQDPDTQSLSSAGLKRRGSFSSEGSLAGAGESIVDRVAEKLGIADRKFNLAKKAREI</sequence>
<feature type="region of interest" description="Disordered" evidence="1">
    <location>
        <begin position="1"/>
        <end position="32"/>
    </location>
</feature>
<evidence type="ECO:0000256" key="1">
    <source>
        <dbReference type="SAM" id="MobiDB-lite"/>
    </source>
</evidence>
<protein>
    <submittedName>
        <fullName evidence="2">Uncharacterized protein</fullName>
    </submittedName>
</protein>
<accession>A0A7R9FT31</accession>
<feature type="region of interest" description="Disordered" evidence="1">
    <location>
        <begin position="252"/>
        <end position="337"/>
    </location>
</feature>
<dbReference type="OrthoDB" id="6353126at2759"/>
<feature type="compositionally biased region" description="Basic residues" evidence="1">
    <location>
        <begin position="298"/>
        <end position="308"/>
    </location>
</feature>
<feature type="region of interest" description="Disordered" evidence="1">
    <location>
        <begin position="652"/>
        <end position="712"/>
    </location>
</feature>
<reference evidence="2" key="1">
    <citation type="submission" date="2020-11" db="EMBL/GenBank/DDBJ databases">
        <authorList>
            <person name="Tran Van P."/>
        </authorList>
    </citation>
    <scope>NUCLEOTIDE SEQUENCE</scope>
</reference>
<feature type="compositionally biased region" description="Basic residues" evidence="1">
    <location>
        <begin position="316"/>
        <end position="326"/>
    </location>
</feature>
<organism evidence="2">
    <name type="scientific">Darwinula stevensoni</name>
    <dbReference type="NCBI Taxonomy" id="69355"/>
    <lineage>
        <taxon>Eukaryota</taxon>
        <taxon>Metazoa</taxon>
        <taxon>Ecdysozoa</taxon>
        <taxon>Arthropoda</taxon>
        <taxon>Crustacea</taxon>
        <taxon>Oligostraca</taxon>
        <taxon>Ostracoda</taxon>
        <taxon>Podocopa</taxon>
        <taxon>Podocopida</taxon>
        <taxon>Darwinulocopina</taxon>
        <taxon>Darwinuloidea</taxon>
        <taxon>Darwinulidae</taxon>
        <taxon>Darwinula</taxon>
    </lineage>
</organism>
<feature type="compositionally biased region" description="Polar residues" evidence="1">
    <location>
        <begin position="659"/>
        <end position="696"/>
    </location>
</feature>
<evidence type="ECO:0000313" key="2">
    <source>
        <dbReference type="EMBL" id="CAD7253823.1"/>
    </source>
</evidence>
<dbReference type="EMBL" id="CAJPEV010006784">
    <property type="protein sequence ID" value="CAG0904374.1"/>
    <property type="molecule type" value="Genomic_DNA"/>
</dbReference>